<dbReference type="NCBIfam" id="TIGR01198">
    <property type="entry name" value="pgl"/>
    <property type="match status" value="1"/>
</dbReference>
<dbReference type="Pfam" id="PF01182">
    <property type="entry name" value="Glucosamine_iso"/>
    <property type="match status" value="1"/>
</dbReference>
<evidence type="ECO:0000313" key="9">
    <source>
        <dbReference type="EMBL" id="GLQ19248.1"/>
    </source>
</evidence>
<dbReference type="RefSeq" id="WP_284369004.1">
    <property type="nucleotide sequence ID" value="NZ_BSNJ01000001.1"/>
</dbReference>
<comment type="similarity">
    <text evidence="4 7">Belongs to the glucosamine/galactosamine-6-phosphate isomerase family. 6-phosphogluconolactonase subfamily.</text>
</comment>
<comment type="caution">
    <text evidence="9">The sequence shown here is derived from an EMBL/GenBank/DDBJ whole genome shotgun (WGS) entry which is preliminary data.</text>
</comment>
<evidence type="ECO:0000256" key="1">
    <source>
        <dbReference type="ARBA" id="ARBA00000832"/>
    </source>
</evidence>
<reference evidence="9" key="1">
    <citation type="journal article" date="2014" name="Int. J. Syst. Evol. Microbiol.">
        <title>Complete genome of a new Firmicutes species belonging to the dominant human colonic microbiota ('Ruminococcus bicirculans') reveals two chromosomes and a selective capacity to utilize plant glucans.</title>
        <authorList>
            <consortium name="NISC Comparative Sequencing Program"/>
            <person name="Wegmann U."/>
            <person name="Louis P."/>
            <person name="Goesmann A."/>
            <person name="Henrissat B."/>
            <person name="Duncan S.H."/>
            <person name="Flint H.J."/>
        </authorList>
    </citation>
    <scope>NUCLEOTIDE SEQUENCE</scope>
    <source>
        <strain evidence="9">NBRC 108216</strain>
    </source>
</reference>
<evidence type="ECO:0000256" key="5">
    <source>
        <dbReference type="ARBA" id="ARBA00013198"/>
    </source>
</evidence>
<keyword evidence="7" id="KW-0378">Hydrolase</keyword>
<keyword evidence="10" id="KW-1185">Reference proteome</keyword>
<gene>
    <name evidence="7 9" type="primary">pgl</name>
    <name evidence="9" type="ORF">GCM10007854_02030</name>
</gene>
<dbReference type="EMBL" id="BSNJ01000001">
    <property type="protein sequence ID" value="GLQ19248.1"/>
    <property type="molecule type" value="Genomic_DNA"/>
</dbReference>
<evidence type="ECO:0000256" key="4">
    <source>
        <dbReference type="ARBA" id="ARBA00010662"/>
    </source>
</evidence>
<name>A0ABQ5UVG7_9PROT</name>
<dbReference type="InterPro" id="IPR039104">
    <property type="entry name" value="6PGL"/>
</dbReference>
<comment type="catalytic activity">
    <reaction evidence="1 7">
        <text>6-phospho-D-glucono-1,5-lactone + H2O = 6-phospho-D-gluconate + H(+)</text>
        <dbReference type="Rhea" id="RHEA:12556"/>
        <dbReference type="ChEBI" id="CHEBI:15377"/>
        <dbReference type="ChEBI" id="CHEBI:15378"/>
        <dbReference type="ChEBI" id="CHEBI:57955"/>
        <dbReference type="ChEBI" id="CHEBI:58759"/>
        <dbReference type="EC" id="3.1.1.31"/>
    </reaction>
</comment>
<evidence type="ECO:0000256" key="2">
    <source>
        <dbReference type="ARBA" id="ARBA00002681"/>
    </source>
</evidence>
<dbReference type="Gene3D" id="3.40.50.1360">
    <property type="match status" value="1"/>
</dbReference>
<dbReference type="Proteomes" id="UP001161390">
    <property type="component" value="Unassembled WGS sequence"/>
</dbReference>
<evidence type="ECO:0000259" key="8">
    <source>
        <dbReference type="Pfam" id="PF01182"/>
    </source>
</evidence>
<dbReference type="InterPro" id="IPR037171">
    <property type="entry name" value="NagB/RpiA_transferase-like"/>
</dbReference>
<evidence type="ECO:0000256" key="6">
    <source>
        <dbReference type="ARBA" id="ARBA00020337"/>
    </source>
</evidence>
<dbReference type="EC" id="3.1.1.31" evidence="5 7"/>
<dbReference type="InterPro" id="IPR005900">
    <property type="entry name" value="6-phosphogluconolactonase_DevB"/>
</dbReference>
<protein>
    <recommendedName>
        <fullName evidence="6 7">6-phosphogluconolactonase</fullName>
        <shortName evidence="7">6PGL</shortName>
        <ecNumber evidence="5 7">3.1.1.31</ecNumber>
    </recommendedName>
</protein>
<comment type="pathway">
    <text evidence="3 7">Carbohydrate degradation; pentose phosphate pathway; D-ribulose 5-phosphate from D-glucose 6-phosphate (oxidative stage): step 2/3.</text>
</comment>
<proteinExistence type="inferred from homology"/>
<dbReference type="SUPFAM" id="SSF100950">
    <property type="entry name" value="NagB/RpiA/CoA transferase-like"/>
    <property type="match status" value="1"/>
</dbReference>
<dbReference type="PANTHER" id="PTHR11054">
    <property type="entry name" value="6-PHOSPHOGLUCONOLACTONASE"/>
    <property type="match status" value="1"/>
</dbReference>
<feature type="domain" description="Glucosamine/galactosamine-6-phosphate isomerase" evidence="8">
    <location>
        <begin position="11"/>
        <end position="224"/>
    </location>
</feature>
<evidence type="ECO:0000256" key="3">
    <source>
        <dbReference type="ARBA" id="ARBA00004961"/>
    </source>
</evidence>
<accession>A0ABQ5UVG7</accession>
<organism evidence="9 10">
    <name type="scientific">Algimonas porphyrae</name>
    <dbReference type="NCBI Taxonomy" id="1128113"/>
    <lineage>
        <taxon>Bacteria</taxon>
        <taxon>Pseudomonadati</taxon>
        <taxon>Pseudomonadota</taxon>
        <taxon>Alphaproteobacteria</taxon>
        <taxon>Maricaulales</taxon>
        <taxon>Robiginitomaculaceae</taxon>
        <taxon>Algimonas</taxon>
    </lineage>
</organism>
<dbReference type="InterPro" id="IPR006148">
    <property type="entry name" value="Glc/Gal-6P_isomerase"/>
</dbReference>
<dbReference type="CDD" id="cd01400">
    <property type="entry name" value="6PGL"/>
    <property type="match status" value="1"/>
</dbReference>
<evidence type="ECO:0000313" key="10">
    <source>
        <dbReference type="Proteomes" id="UP001161390"/>
    </source>
</evidence>
<evidence type="ECO:0000256" key="7">
    <source>
        <dbReference type="RuleBase" id="RU365095"/>
    </source>
</evidence>
<sequence>MSAVDITLFQDEAALIGATVADLTTRLQSALSQRGRASLMLSGGSSPKPVYEALAQQPIAWDGVGISLVDERWVPPGVPGSNADFVQACFAGTPAERAHFVPLYNGHDDAASGVESAEQALSTVARPFDICVMGMGLDGHTASWFPHSRGLEAALRRDNLATLCSIDATGCAVAGDHTDRMTLTYAAVAASRHVCLLLNTAEKLDVFRQSLEGDVTDRPVASLAQLGSRLSVHAVENAS</sequence>
<dbReference type="PANTHER" id="PTHR11054:SF0">
    <property type="entry name" value="6-PHOSPHOGLUCONOLACTONASE"/>
    <property type="match status" value="1"/>
</dbReference>
<comment type="function">
    <text evidence="2 7">Hydrolysis of 6-phosphogluconolactone to 6-phosphogluconate.</text>
</comment>
<reference evidence="9" key="2">
    <citation type="submission" date="2023-01" db="EMBL/GenBank/DDBJ databases">
        <title>Draft genome sequence of Algimonas porphyrae strain NBRC 108216.</title>
        <authorList>
            <person name="Sun Q."/>
            <person name="Mori K."/>
        </authorList>
    </citation>
    <scope>NUCLEOTIDE SEQUENCE</scope>
    <source>
        <strain evidence="9">NBRC 108216</strain>
    </source>
</reference>